<gene>
    <name evidence="2" type="primary">Dgri\GH20339</name>
    <name evidence="2" type="ORF">Dgri_GH20339</name>
</gene>
<name>B4J4G9_DROGR</name>
<dbReference type="HOGENOM" id="CLU_037558_0_0_1"/>
<evidence type="ECO:0000313" key="3">
    <source>
        <dbReference type="Proteomes" id="UP000001070"/>
    </source>
</evidence>
<feature type="region of interest" description="Disordered" evidence="1">
    <location>
        <begin position="79"/>
        <end position="122"/>
    </location>
</feature>
<feature type="region of interest" description="Disordered" evidence="1">
    <location>
        <begin position="215"/>
        <end position="264"/>
    </location>
</feature>
<dbReference type="eggNOG" id="ENOG502T937">
    <property type="taxonomic scope" value="Eukaryota"/>
</dbReference>
<dbReference type="AlphaFoldDB" id="B4J4G9"/>
<protein>
    <submittedName>
        <fullName evidence="2">GH20339</fullName>
    </submittedName>
</protein>
<organism evidence="3">
    <name type="scientific">Drosophila grimshawi</name>
    <name type="common">Hawaiian fruit fly</name>
    <name type="synonym">Idiomyia grimshawi</name>
    <dbReference type="NCBI Taxonomy" id="7222"/>
    <lineage>
        <taxon>Eukaryota</taxon>
        <taxon>Metazoa</taxon>
        <taxon>Ecdysozoa</taxon>
        <taxon>Arthropoda</taxon>
        <taxon>Hexapoda</taxon>
        <taxon>Insecta</taxon>
        <taxon>Pterygota</taxon>
        <taxon>Neoptera</taxon>
        <taxon>Endopterygota</taxon>
        <taxon>Diptera</taxon>
        <taxon>Brachycera</taxon>
        <taxon>Muscomorpha</taxon>
        <taxon>Ephydroidea</taxon>
        <taxon>Drosophilidae</taxon>
        <taxon>Drosophila</taxon>
        <taxon>Hawaiian Drosophila</taxon>
    </lineage>
</organism>
<sequence>MDNEISVKDEVDVEISPHCIQTDVKSEQSPARDDENECTPLRDDCHPSTEPTFFGSVNAGWESDADEDEAIVTTLPPFLGLDKSIKSSPTNDNDLTPIRVSERDQSNSADTQFESQPIGDVADVPDNFLDDLEADAMVTVLETIVKEEENSEFPFGILAVRSAEDLQGATNTCSRQDQLDDMDLERPPTETQQYCEYTEEELSERIDQRVKQLEKLKKKNKKNKKNKKHNGHKKRSRSQSRSPHSSRKERRVDHTPTSSTSRHLFTYEVKAEPADIDYIPVQDIEKSVEVIAPSKSSDIATEVRAGAAAPSPLLTIKEKRKLAVERAKEVLSLLRLQDSKAPATEFLVVDTYIKKLPTRASFTSNDIFESPSPLCNNFNVKYRFNSTTASNIDVAKWGLQRLPEETTQLLRITGIDASRLMELMANSKMDLHKLRSQQVSNKAEDEYASTGLYTSVSTQTDALNCYRDVAIQATPASNQGVFWLQPSFDKIHLVQSQANVMLALKELSSRMPSSSAWADMLFQKLLQALAIHRAEANELAR</sequence>
<keyword evidence="3" id="KW-1185">Reference proteome</keyword>
<feature type="compositionally biased region" description="Basic residues" evidence="1">
    <location>
        <begin position="216"/>
        <end position="249"/>
    </location>
</feature>
<dbReference type="InParanoid" id="B4J4G9"/>
<feature type="region of interest" description="Disordered" evidence="1">
    <location>
        <begin position="20"/>
        <end position="60"/>
    </location>
</feature>
<reference evidence="2 3" key="1">
    <citation type="journal article" date="2007" name="Nature">
        <title>Evolution of genes and genomes on the Drosophila phylogeny.</title>
        <authorList>
            <consortium name="Drosophila 12 Genomes Consortium"/>
            <person name="Clark A.G."/>
            <person name="Eisen M.B."/>
            <person name="Smith D.R."/>
            <person name="Bergman C.M."/>
            <person name="Oliver B."/>
            <person name="Markow T.A."/>
            <person name="Kaufman T.C."/>
            <person name="Kellis M."/>
            <person name="Gelbart W."/>
            <person name="Iyer V.N."/>
            <person name="Pollard D.A."/>
            <person name="Sackton T.B."/>
            <person name="Larracuente A.M."/>
            <person name="Singh N.D."/>
            <person name="Abad J.P."/>
            <person name="Abt D.N."/>
            <person name="Adryan B."/>
            <person name="Aguade M."/>
            <person name="Akashi H."/>
            <person name="Anderson W.W."/>
            <person name="Aquadro C.F."/>
            <person name="Ardell D.H."/>
            <person name="Arguello R."/>
            <person name="Artieri C.G."/>
            <person name="Barbash D.A."/>
            <person name="Barker D."/>
            <person name="Barsanti P."/>
            <person name="Batterham P."/>
            <person name="Batzoglou S."/>
            <person name="Begun D."/>
            <person name="Bhutkar A."/>
            <person name="Blanco E."/>
            <person name="Bosak S.A."/>
            <person name="Bradley R.K."/>
            <person name="Brand A.D."/>
            <person name="Brent M.R."/>
            <person name="Brooks A.N."/>
            <person name="Brown R.H."/>
            <person name="Butlin R.K."/>
            <person name="Caggese C."/>
            <person name="Calvi B.R."/>
            <person name="Bernardo de Carvalho A."/>
            <person name="Caspi A."/>
            <person name="Castrezana S."/>
            <person name="Celniker S.E."/>
            <person name="Chang J.L."/>
            <person name="Chapple C."/>
            <person name="Chatterji S."/>
            <person name="Chinwalla A."/>
            <person name="Civetta A."/>
            <person name="Clifton S.W."/>
            <person name="Comeron J.M."/>
            <person name="Costello J.C."/>
            <person name="Coyne J.A."/>
            <person name="Daub J."/>
            <person name="David R.G."/>
            <person name="Delcher A.L."/>
            <person name="Delehaunty K."/>
            <person name="Do C.B."/>
            <person name="Ebling H."/>
            <person name="Edwards K."/>
            <person name="Eickbush T."/>
            <person name="Evans J.D."/>
            <person name="Filipski A."/>
            <person name="Findeiss S."/>
            <person name="Freyhult E."/>
            <person name="Fulton L."/>
            <person name="Fulton R."/>
            <person name="Garcia A.C."/>
            <person name="Gardiner A."/>
            <person name="Garfield D.A."/>
            <person name="Garvin B.E."/>
            <person name="Gibson G."/>
            <person name="Gilbert D."/>
            <person name="Gnerre S."/>
            <person name="Godfrey J."/>
            <person name="Good R."/>
            <person name="Gotea V."/>
            <person name="Gravely B."/>
            <person name="Greenberg A.J."/>
            <person name="Griffiths-Jones S."/>
            <person name="Gross S."/>
            <person name="Guigo R."/>
            <person name="Gustafson E.A."/>
            <person name="Haerty W."/>
            <person name="Hahn M.W."/>
            <person name="Halligan D.L."/>
            <person name="Halpern A.L."/>
            <person name="Halter G.M."/>
            <person name="Han M.V."/>
            <person name="Heger A."/>
            <person name="Hillier L."/>
            <person name="Hinrichs A.S."/>
            <person name="Holmes I."/>
            <person name="Hoskins R.A."/>
            <person name="Hubisz M.J."/>
            <person name="Hultmark D."/>
            <person name="Huntley M.A."/>
            <person name="Jaffe D.B."/>
            <person name="Jagadeeshan S."/>
            <person name="Jeck W.R."/>
            <person name="Johnson J."/>
            <person name="Jones C.D."/>
            <person name="Jordan W.C."/>
            <person name="Karpen G.H."/>
            <person name="Kataoka E."/>
            <person name="Keightley P.D."/>
            <person name="Kheradpour P."/>
            <person name="Kirkness E.F."/>
            <person name="Koerich L.B."/>
            <person name="Kristiansen K."/>
            <person name="Kudrna D."/>
            <person name="Kulathinal R.J."/>
            <person name="Kumar S."/>
            <person name="Kwok R."/>
            <person name="Lander E."/>
            <person name="Langley C.H."/>
            <person name="Lapoint R."/>
            <person name="Lazzaro B.P."/>
            <person name="Lee S.J."/>
            <person name="Levesque L."/>
            <person name="Li R."/>
            <person name="Lin C.F."/>
            <person name="Lin M.F."/>
            <person name="Lindblad-Toh K."/>
            <person name="Llopart A."/>
            <person name="Long M."/>
            <person name="Low L."/>
            <person name="Lozovsky E."/>
            <person name="Lu J."/>
            <person name="Luo M."/>
            <person name="Machado C.A."/>
            <person name="Makalowski W."/>
            <person name="Marzo M."/>
            <person name="Matsuda M."/>
            <person name="Matzkin L."/>
            <person name="McAllister B."/>
            <person name="McBride C.S."/>
            <person name="McKernan B."/>
            <person name="McKernan K."/>
            <person name="Mendez-Lago M."/>
            <person name="Minx P."/>
            <person name="Mollenhauer M.U."/>
            <person name="Montooth K."/>
            <person name="Mount S.M."/>
            <person name="Mu X."/>
            <person name="Myers E."/>
            <person name="Negre B."/>
            <person name="Newfeld S."/>
            <person name="Nielsen R."/>
            <person name="Noor M.A."/>
            <person name="O'Grady P."/>
            <person name="Pachter L."/>
            <person name="Papaceit M."/>
            <person name="Parisi M.J."/>
            <person name="Parisi M."/>
            <person name="Parts L."/>
            <person name="Pedersen J.S."/>
            <person name="Pesole G."/>
            <person name="Phillippy A.M."/>
            <person name="Ponting C.P."/>
            <person name="Pop M."/>
            <person name="Porcelli D."/>
            <person name="Powell J.R."/>
            <person name="Prohaska S."/>
            <person name="Pruitt K."/>
            <person name="Puig M."/>
            <person name="Quesneville H."/>
            <person name="Ram K.R."/>
            <person name="Rand D."/>
            <person name="Rasmussen M.D."/>
            <person name="Reed L.K."/>
            <person name="Reenan R."/>
            <person name="Reily A."/>
            <person name="Remington K.A."/>
            <person name="Rieger T.T."/>
            <person name="Ritchie M.G."/>
            <person name="Robin C."/>
            <person name="Rogers Y.H."/>
            <person name="Rohde C."/>
            <person name="Rozas J."/>
            <person name="Rubenfield M.J."/>
            <person name="Ruiz A."/>
            <person name="Russo S."/>
            <person name="Salzberg S.L."/>
            <person name="Sanchez-Gracia A."/>
            <person name="Saranga D.J."/>
            <person name="Sato H."/>
            <person name="Schaeffer S.W."/>
            <person name="Schatz M.C."/>
            <person name="Schlenke T."/>
            <person name="Schwartz R."/>
            <person name="Segarra C."/>
            <person name="Singh R.S."/>
            <person name="Sirot L."/>
            <person name="Sirota M."/>
            <person name="Sisneros N.B."/>
            <person name="Smith C.D."/>
            <person name="Smith T.F."/>
            <person name="Spieth J."/>
            <person name="Stage D.E."/>
            <person name="Stark A."/>
            <person name="Stephan W."/>
            <person name="Strausberg R.L."/>
            <person name="Strempel S."/>
            <person name="Sturgill D."/>
            <person name="Sutton G."/>
            <person name="Sutton G.G."/>
            <person name="Tao W."/>
            <person name="Teichmann S."/>
            <person name="Tobari Y.N."/>
            <person name="Tomimura Y."/>
            <person name="Tsolas J.M."/>
            <person name="Valente V.L."/>
            <person name="Venter E."/>
            <person name="Venter J.C."/>
            <person name="Vicario S."/>
            <person name="Vieira F.G."/>
            <person name="Vilella A.J."/>
            <person name="Villasante A."/>
            <person name="Walenz B."/>
            <person name="Wang J."/>
            <person name="Wasserman M."/>
            <person name="Watts T."/>
            <person name="Wilson D."/>
            <person name="Wilson R.K."/>
            <person name="Wing R.A."/>
            <person name="Wolfner M.F."/>
            <person name="Wong A."/>
            <person name="Wong G.K."/>
            <person name="Wu C.I."/>
            <person name="Wu G."/>
            <person name="Yamamoto D."/>
            <person name="Yang H.P."/>
            <person name="Yang S.P."/>
            <person name="Yorke J.A."/>
            <person name="Yoshida K."/>
            <person name="Zdobnov E."/>
            <person name="Zhang P."/>
            <person name="Zhang Y."/>
            <person name="Zimin A.V."/>
            <person name="Baldwin J."/>
            <person name="Abdouelleil A."/>
            <person name="Abdulkadir J."/>
            <person name="Abebe A."/>
            <person name="Abera B."/>
            <person name="Abreu J."/>
            <person name="Acer S.C."/>
            <person name="Aftuck L."/>
            <person name="Alexander A."/>
            <person name="An P."/>
            <person name="Anderson E."/>
            <person name="Anderson S."/>
            <person name="Arachi H."/>
            <person name="Azer M."/>
            <person name="Bachantsang P."/>
            <person name="Barry A."/>
            <person name="Bayul T."/>
            <person name="Berlin A."/>
            <person name="Bessette D."/>
            <person name="Bloom T."/>
            <person name="Blye J."/>
            <person name="Boguslavskiy L."/>
            <person name="Bonnet C."/>
            <person name="Boukhgalter B."/>
            <person name="Bourzgui I."/>
            <person name="Brown A."/>
            <person name="Cahill P."/>
            <person name="Channer S."/>
            <person name="Cheshatsang Y."/>
            <person name="Chuda L."/>
            <person name="Citroen M."/>
            <person name="Collymore A."/>
            <person name="Cooke P."/>
            <person name="Costello M."/>
            <person name="D'Aco K."/>
            <person name="Daza R."/>
            <person name="De Haan G."/>
            <person name="DeGray S."/>
            <person name="DeMaso C."/>
            <person name="Dhargay N."/>
            <person name="Dooley K."/>
            <person name="Dooley E."/>
            <person name="Doricent M."/>
            <person name="Dorje P."/>
            <person name="Dorjee K."/>
            <person name="Dupes A."/>
            <person name="Elong R."/>
            <person name="Falk J."/>
            <person name="Farina A."/>
            <person name="Faro S."/>
            <person name="Ferguson D."/>
            <person name="Fisher S."/>
            <person name="Foley C.D."/>
            <person name="Franke A."/>
            <person name="Friedrich D."/>
            <person name="Gadbois L."/>
            <person name="Gearin G."/>
            <person name="Gearin C.R."/>
            <person name="Giannoukos G."/>
            <person name="Goode T."/>
            <person name="Graham J."/>
            <person name="Grandbois E."/>
            <person name="Grewal S."/>
            <person name="Gyaltsen K."/>
            <person name="Hafez N."/>
            <person name="Hagos B."/>
            <person name="Hall J."/>
            <person name="Henson C."/>
            <person name="Hollinger A."/>
            <person name="Honan T."/>
            <person name="Huard M.D."/>
            <person name="Hughes L."/>
            <person name="Hurhula B."/>
            <person name="Husby M.E."/>
            <person name="Kamat A."/>
            <person name="Kanga B."/>
            <person name="Kashin S."/>
            <person name="Khazanovich D."/>
            <person name="Kisner P."/>
            <person name="Lance K."/>
            <person name="Lara M."/>
            <person name="Lee W."/>
            <person name="Lennon N."/>
            <person name="Letendre F."/>
            <person name="LeVine R."/>
            <person name="Lipovsky A."/>
            <person name="Liu X."/>
            <person name="Liu J."/>
            <person name="Liu S."/>
            <person name="Lokyitsang T."/>
            <person name="Lokyitsang Y."/>
            <person name="Lubonja R."/>
            <person name="Lui A."/>
            <person name="MacDonald P."/>
            <person name="Magnisalis V."/>
            <person name="Maru K."/>
            <person name="Matthews C."/>
            <person name="McCusker W."/>
            <person name="McDonough S."/>
            <person name="Mehta T."/>
            <person name="Meldrim J."/>
            <person name="Meneus L."/>
            <person name="Mihai O."/>
            <person name="Mihalev A."/>
            <person name="Mihova T."/>
            <person name="Mittelman R."/>
            <person name="Mlenga V."/>
            <person name="Montmayeur A."/>
            <person name="Mulrain L."/>
            <person name="Navidi A."/>
            <person name="Naylor J."/>
            <person name="Negash T."/>
            <person name="Nguyen T."/>
            <person name="Nguyen N."/>
            <person name="Nicol R."/>
            <person name="Norbu C."/>
            <person name="Norbu N."/>
            <person name="Novod N."/>
            <person name="O'Neill B."/>
            <person name="Osman S."/>
            <person name="Markiewicz E."/>
            <person name="Oyono O.L."/>
            <person name="Patti C."/>
            <person name="Phunkhang P."/>
            <person name="Pierre F."/>
            <person name="Priest M."/>
            <person name="Raghuraman S."/>
            <person name="Rege F."/>
            <person name="Reyes R."/>
            <person name="Rise C."/>
            <person name="Rogov P."/>
            <person name="Ross K."/>
            <person name="Ryan E."/>
            <person name="Settipalli S."/>
            <person name="Shea T."/>
            <person name="Sherpa N."/>
            <person name="Shi L."/>
            <person name="Shih D."/>
            <person name="Sparrow T."/>
            <person name="Spaulding J."/>
            <person name="Stalker J."/>
            <person name="Stange-Thomann N."/>
            <person name="Stavropoulos S."/>
            <person name="Stone C."/>
            <person name="Strader C."/>
            <person name="Tesfaye S."/>
            <person name="Thomson T."/>
            <person name="Thoulutsang Y."/>
            <person name="Thoulutsang D."/>
            <person name="Topham K."/>
            <person name="Topping I."/>
            <person name="Tsamla T."/>
            <person name="Vassiliev H."/>
            <person name="Vo A."/>
            <person name="Wangchuk T."/>
            <person name="Wangdi T."/>
            <person name="Weiand M."/>
            <person name="Wilkinson J."/>
            <person name="Wilson A."/>
            <person name="Yadav S."/>
            <person name="Young G."/>
            <person name="Yu Q."/>
            <person name="Zembek L."/>
            <person name="Zhong D."/>
            <person name="Zimmer A."/>
            <person name="Zwirko Z."/>
            <person name="Jaffe D.B."/>
            <person name="Alvarez P."/>
            <person name="Brockman W."/>
            <person name="Butler J."/>
            <person name="Chin C."/>
            <person name="Gnerre S."/>
            <person name="Grabherr M."/>
            <person name="Kleber M."/>
            <person name="Mauceli E."/>
            <person name="MacCallum I."/>
        </authorList>
    </citation>
    <scope>NUCLEOTIDE SEQUENCE [LARGE SCALE GENOMIC DNA]</scope>
    <source>
        <strain evidence="3">Tucson 15287-2541.00</strain>
    </source>
</reference>
<dbReference type="PhylomeDB" id="B4J4G9"/>
<dbReference type="EMBL" id="CH916367">
    <property type="protein sequence ID" value="EDW01651.1"/>
    <property type="molecule type" value="Genomic_DNA"/>
</dbReference>
<dbReference type="FunCoup" id="B4J4G9">
    <property type="interactions" value="183"/>
</dbReference>
<dbReference type="OrthoDB" id="7873147at2759"/>
<feature type="compositionally biased region" description="Basic and acidic residues" evidence="1">
    <location>
        <begin position="24"/>
        <end position="33"/>
    </location>
</feature>
<evidence type="ECO:0000313" key="2">
    <source>
        <dbReference type="EMBL" id="EDW01651.1"/>
    </source>
</evidence>
<dbReference type="STRING" id="7222.B4J4G9"/>
<dbReference type="Proteomes" id="UP000001070">
    <property type="component" value="Unassembled WGS sequence"/>
</dbReference>
<feature type="compositionally biased region" description="Polar residues" evidence="1">
    <location>
        <begin position="106"/>
        <end position="115"/>
    </location>
</feature>
<proteinExistence type="predicted"/>
<dbReference type="KEGG" id="dgr:6560868"/>
<evidence type="ECO:0000256" key="1">
    <source>
        <dbReference type="SAM" id="MobiDB-lite"/>
    </source>
</evidence>
<dbReference type="OMA" id="SPICNNM"/>
<feature type="region of interest" description="Disordered" evidence="1">
    <location>
        <begin position="169"/>
        <end position="191"/>
    </location>
</feature>
<accession>B4J4G9</accession>